<gene>
    <name evidence="2" type="ORF">SAMN06295945_0461</name>
</gene>
<dbReference type="Proteomes" id="UP000218069">
    <property type="component" value="Unassembled WGS sequence"/>
</dbReference>
<dbReference type="Pfam" id="PF05171">
    <property type="entry name" value="HemS"/>
    <property type="match status" value="2"/>
</dbReference>
<dbReference type="CDD" id="cd16830">
    <property type="entry name" value="HemS-like_N"/>
    <property type="match status" value="1"/>
</dbReference>
<protein>
    <submittedName>
        <fullName evidence="2">Putative hemin transport protein</fullName>
    </submittedName>
</protein>
<dbReference type="AlphaFoldDB" id="A0A240DZT8"/>
<dbReference type="OrthoDB" id="316630at2"/>
<name>A0A240DZT8_9BURK</name>
<dbReference type="EMBL" id="OANS01000001">
    <property type="protein sequence ID" value="SNX28140.1"/>
    <property type="molecule type" value="Genomic_DNA"/>
</dbReference>
<dbReference type="RefSeq" id="WP_096672217.1">
    <property type="nucleotide sequence ID" value="NZ_OANS01000001.1"/>
</dbReference>
<evidence type="ECO:0000313" key="2">
    <source>
        <dbReference type="EMBL" id="SNX28140.1"/>
    </source>
</evidence>
<dbReference type="InterPro" id="IPR007845">
    <property type="entry name" value="HemS/ChuX_dom"/>
</dbReference>
<dbReference type="CDD" id="cd16831">
    <property type="entry name" value="HemS-like_C"/>
    <property type="match status" value="1"/>
</dbReference>
<dbReference type="Gene3D" id="3.40.1570.10">
    <property type="entry name" value="HemS/ChuS/ChuX like domains"/>
    <property type="match status" value="2"/>
</dbReference>
<sequence>MNKSIETIRQSVRELRQQDHLRNCDIAKKLQIAEGELIAAHVGIEKLPSVIGEMQVIRLQPTWPEMMTRIEPLGEVMALTRNEACVHEKIGCYLNASSEGHVGILLGEIDLRIFYHAWAHGFAVHEMSKAGMKRSLQFFDKTGCAIHKIFMRPESDVPQFESFVSRFKGEDQTPGVAIKPAPESKSELADHEIDVVGFRQDWRAMQDTHEFYGLLKRYQLSRTQALRLGEPEFIQAIPISCCKSLLESTAQNATPIMAFVGNSGMIQIHSGPVKKVFHSGSWINVMDPRFNLHLREDYIKSAWVVRKPTVDGIVTSVELFDAEGESIVMFFGERKPGKPELESWRALVGNLITASQIVAADA</sequence>
<accession>A0A240DZT8</accession>
<dbReference type="GO" id="GO:0006826">
    <property type="term" value="P:iron ion transport"/>
    <property type="evidence" value="ECO:0007669"/>
    <property type="project" value="InterPro"/>
</dbReference>
<feature type="domain" description="Haemin-degrading HemS/ChuX" evidence="1">
    <location>
        <begin position="220"/>
        <end position="351"/>
    </location>
</feature>
<proteinExistence type="predicted"/>
<evidence type="ECO:0000313" key="3">
    <source>
        <dbReference type="Proteomes" id="UP000218069"/>
    </source>
</evidence>
<organism evidence="2 3">
    <name type="scientific">Polynucleobacter meluiroseus</name>
    <dbReference type="NCBI Taxonomy" id="1938814"/>
    <lineage>
        <taxon>Bacteria</taxon>
        <taxon>Pseudomonadati</taxon>
        <taxon>Pseudomonadota</taxon>
        <taxon>Betaproteobacteria</taxon>
        <taxon>Burkholderiales</taxon>
        <taxon>Burkholderiaceae</taxon>
        <taxon>Polynucleobacter</taxon>
    </lineage>
</organism>
<keyword evidence="3" id="KW-1185">Reference proteome</keyword>
<evidence type="ECO:0000259" key="1">
    <source>
        <dbReference type="Pfam" id="PF05171"/>
    </source>
</evidence>
<feature type="domain" description="Haemin-degrading HemS/ChuX" evidence="1">
    <location>
        <begin position="51"/>
        <end position="167"/>
    </location>
</feature>
<dbReference type="SUPFAM" id="SSF144064">
    <property type="entry name" value="Heme iron utilization protein-like"/>
    <property type="match status" value="1"/>
</dbReference>
<dbReference type="InterPro" id="IPR053733">
    <property type="entry name" value="Heme_Transport_Util_sf"/>
</dbReference>
<reference evidence="3" key="1">
    <citation type="submission" date="2017-08" db="EMBL/GenBank/DDBJ databases">
        <authorList>
            <person name="Varghese N."/>
            <person name="Submissions S."/>
        </authorList>
    </citation>
    <scope>NUCLEOTIDE SEQUENCE [LARGE SCALE GENOMIC DNA]</scope>
    <source>
        <strain evidence="3">AP-Melu-1000-B4</strain>
    </source>
</reference>